<proteinExistence type="predicted"/>
<name>A0A3A4NMS2_ABYX5</name>
<dbReference type="PANTHER" id="PTHR36456:SF1">
    <property type="entry name" value="UPF0232 PROTEIN SCO3875"/>
    <property type="match status" value="1"/>
</dbReference>
<sequence>MKTNKRSRADCGIEPVDEVLRRLFTGGSFARRAKVAELQTCWSEIVGKDAALHCAPAKITDGKLYIHVDSPVWRQQIDLVKEQLVQKVGQRYREIPIAKIICKINPAVSLARE</sequence>
<comment type="caution">
    <text evidence="1">The sequence shown here is derived from an EMBL/GenBank/DDBJ whole genome shotgun (WGS) entry which is preliminary data.</text>
</comment>
<protein>
    <submittedName>
        <fullName evidence="1">DUF721 domain-containing protein</fullName>
    </submittedName>
</protein>
<dbReference type="InterPro" id="IPR007922">
    <property type="entry name" value="DciA-like"/>
</dbReference>
<evidence type="ECO:0000313" key="2">
    <source>
        <dbReference type="Proteomes" id="UP000265882"/>
    </source>
</evidence>
<dbReference type="EMBL" id="QZKU01000091">
    <property type="protein sequence ID" value="RJP19366.1"/>
    <property type="molecule type" value="Genomic_DNA"/>
</dbReference>
<dbReference type="PANTHER" id="PTHR36456">
    <property type="entry name" value="UPF0232 PROTEIN SCO3875"/>
    <property type="match status" value="1"/>
</dbReference>
<gene>
    <name evidence="1" type="ORF">C4520_13020</name>
</gene>
<accession>A0A3A4NMS2</accession>
<dbReference type="Pfam" id="PF05258">
    <property type="entry name" value="DciA"/>
    <property type="match status" value="1"/>
</dbReference>
<dbReference type="Proteomes" id="UP000265882">
    <property type="component" value="Unassembled WGS sequence"/>
</dbReference>
<evidence type="ECO:0000313" key="1">
    <source>
        <dbReference type="EMBL" id="RJP19366.1"/>
    </source>
</evidence>
<reference evidence="1 2" key="1">
    <citation type="journal article" date="2017" name="ISME J.">
        <title>Energy and carbon metabolisms in a deep terrestrial subsurface fluid microbial community.</title>
        <authorList>
            <person name="Momper L."/>
            <person name="Jungbluth S.P."/>
            <person name="Lee M.D."/>
            <person name="Amend J.P."/>
        </authorList>
    </citation>
    <scope>NUCLEOTIDE SEQUENCE [LARGE SCALE GENOMIC DNA]</scope>
    <source>
        <strain evidence="1">SURF_5</strain>
    </source>
</reference>
<organism evidence="1 2">
    <name type="scientific">Abyssobacteria bacterium (strain SURF_5)</name>
    <dbReference type="NCBI Taxonomy" id="2093360"/>
    <lineage>
        <taxon>Bacteria</taxon>
        <taxon>Pseudomonadati</taxon>
        <taxon>Candidatus Hydrogenedentota</taxon>
        <taxon>Candidatus Abyssobacteria</taxon>
    </lineage>
</organism>
<dbReference type="AlphaFoldDB" id="A0A3A4NMS2"/>